<feature type="compositionally biased region" description="Acidic residues" evidence="5">
    <location>
        <begin position="72"/>
        <end position="84"/>
    </location>
</feature>
<keyword evidence="9" id="KW-1185">Reference proteome</keyword>
<dbReference type="AlphaFoldDB" id="A0A9P4NF64"/>
<keyword evidence="2 6" id="KW-0812">Transmembrane</keyword>
<feature type="transmembrane region" description="Helical" evidence="6">
    <location>
        <begin position="188"/>
        <end position="207"/>
    </location>
</feature>
<gene>
    <name evidence="8" type="ORF">EJ08DRAFT_52635</name>
</gene>
<dbReference type="Proteomes" id="UP000800235">
    <property type="component" value="Unassembled WGS sequence"/>
</dbReference>
<evidence type="ECO:0000256" key="1">
    <source>
        <dbReference type="ARBA" id="ARBA00004141"/>
    </source>
</evidence>
<accession>A0A9P4NF64</accession>
<dbReference type="GO" id="GO:0005783">
    <property type="term" value="C:endoplasmic reticulum"/>
    <property type="evidence" value="ECO:0007669"/>
    <property type="project" value="TreeGrafter"/>
</dbReference>
<name>A0A9P4NF64_9PEZI</name>
<sequence length="368" mass="40233">MPPKSRGSHLEGFHSKSTPNLPTIQSLTPNSTTTLRPRPESRSRPEPRSPLSGSTSPETGAYEHHDEVDGFSSDDDDLSEEEDVSSQNFDKRPLYKHNNSRSHIHLPPSSSQLFPPFYNRPPTPLPPSPSLTSLLRPSFSAHNSHHTTPESSDTESATGTSTAAAVAKSAHSVLDIPRASPKVPTYEYYGFALYLASSGAFLMYLLWSFLPSPFLHQLGIHYYPNRWWALAAPAWIVVLLIYIYVALASYNTGYLTLPMSSIENLVDDAAQVAILDKEGRIMRGRKSGRFEVKRGGGGGRSGRHSRQNSNGAKFAGSSLGGSDVDWRGLWNEGTDAVMDVPIGGVCEILYGAGRERVDGEGYDQEENG</sequence>
<feature type="compositionally biased region" description="Pro residues" evidence="5">
    <location>
        <begin position="118"/>
        <end position="129"/>
    </location>
</feature>
<reference evidence="8" key="1">
    <citation type="journal article" date="2020" name="Stud. Mycol.">
        <title>101 Dothideomycetes genomes: a test case for predicting lifestyles and emergence of pathogens.</title>
        <authorList>
            <person name="Haridas S."/>
            <person name="Albert R."/>
            <person name="Binder M."/>
            <person name="Bloem J."/>
            <person name="Labutti K."/>
            <person name="Salamov A."/>
            <person name="Andreopoulos B."/>
            <person name="Baker S."/>
            <person name="Barry K."/>
            <person name="Bills G."/>
            <person name="Bluhm B."/>
            <person name="Cannon C."/>
            <person name="Castanera R."/>
            <person name="Culley D."/>
            <person name="Daum C."/>
            <person name="Ezra D."/>
            <person name="Gonzalez J."/>
            <person name="Henrissat B."/>
            <person name="Kuo A."/>
            <person name="Liang C."/>
            <person name="Lipzen A."/>
            <person name="Lutzoni F."/>
            <person name="Magnuson J."/>
            <person name="Mondo S."/>
            <person name="Nolan M."/>
            <person name="Ohm R."/>
            <person name="Pangilinan J."/>
            <person name="Park H.-J."/>
            <person name="Ramirez L."/>
            <person name="Alfaro M."/>
            <person name="Sun H."/>
            <person name="Tritt A."/>
            <person name="Yoshinaga Y."/>
            <person name="Zwiers L.-H."/>
            <person name="Turgeon B."/>
            <person name="Goodwin S."/>
            <person name="Spatafora J."/>
            <person name="Crous P."/>
            <person name="Grigoriev I."/>
        </authorList>
    </citation>
    <scope>NUCLEOTIDE SEQUENCE</scope>
    <source>
        <strain evidence="8">CBS 130266</strain>
    </source>
</reference>
<dbReference type="GO" id="GO:0016020">
    <property type="term" value="C:membrane"/>
    <property type="evidence" value="ECO:0007669"/>
    <property type="project" value="UniProtKB-SubCell"/>
</dbReference>
<feature type="domain" description="PIG-P" evidence="7">
    <location>
        <begin position="185"/>
        <end position="350"/>
    </location>
</feature>
<dbReference type="PANTHER" id="PTHR46346">
    <property type="entry name" value="PHOSPHATIDYLINOSITOL N-ACETYLGLUCOSAMINYLTRANSFERASE SUBUNIT P"/>
    <property type="match status" value="1"/>
</dbReference>
<protein>
    <submittedName>
        <fullName evidence="8">PIG-P-domain-containing protein</fullName>
    </submittedName>
</protein>
<feature type="compositionally biased region" description="Low complexity" evidence="5">
    <location>
        <begin position="106"/>
        <end position="117"/>
    </location>
</feature>
<dbReference type="PANTHER" id="PTHR46346:SF1">
    <property type="entry name" value="PHOSPHATIDYLINOSITOL N-ACETYLGLUCOSAMINYLTRANSFERASE SUBUNIT P"/>
    <property type="match status" value="1"/>
</dbReference>
<dbReference type="InterPro" id="IPR013717">
    <property type="entry name" value="PIG-P"/>
</dbReference>
<dbReference type="InterPro" id="IPR052263">
    <property type="entry name" value="GPI_Anchor_Biosynth"/>
</dbReference>
<comment type="subcellular location">
    <subcellularLocation>
        <location evidence="1">Membrane</location>
        <topology evidence="1">Multi-pass membrane protein</topology>
    </subcellularLocation>
</comment>
<dbReference type="OrthoDB" id="690928at2759"/>
<evidence type="ECO:0000256" key="5">
    <source>
        <dbReference type="SAM" id="MobiDB-lite"/>
    </source>
</evidence>
<feature type="compositionally biased region" description="Polar residues" evidence="5">
    <location>
        <begin position="15"/>
        <end position="30"/>
    </location>
</feature>
<feature type="region of interest" description="Disordered" evidence="5">
    <location>
        <begin position="290"/>
        <end position="319"/>
    </location>
</feature>
<evidence type="ECO:0000313" key="8">
    <source>
        <dbReference type="EMBL" id="KAF2418672.1"/>
    </source>
</evidence>
<evidence type="ECO:0000256" key="6">
    <source>
        <dbReference type="SAM" id="Phobius"/>
    </source>
</evidence>
<dbReference type="Pfam" id="PF08510">
    <property type="entry name" value="PIG-P"/>
    <property type="match status" value="1"/>
</dbReference>
<evidence type="ECO:0000313" key="9">
    <source>
        <dbReference type="Proteomes" id="UP000800235"/>
    </source>
</evidence>
<evidence type="ECO:0000259" key="7">
    <source>
        <dbReference type="Pfam" id="PF08510"/>
    </source>
</evidence>
<comment type="caution">
    <text evidence="8">The sequence shown here is derived from an EMBL/GenBank/DDBJ whole genome shotgun (WGS) entry which is preliminary data.</text>
</comment>
<dbReference type="EMBL" id="MU007126">
    <property type="protein sequence ID" value="KAF2418672.1"/>
    <property type="molecule type" value="Genomic_DNA"/>
</dbReference>
<feature type="compositionally biased region" description="Basic and acidic residues" evidence="5">
    <location>
        <begin position="37"/>
        <end position="47"/>
    </location>
</feature>
<keyword evidence="4 6" id="KW-0472">Membrane</keyword>
<feature type="region of interest" description="Disordered" evidence="5">
    <location>
        <begin position="1"/>
        <end position="162"/>
    </location>
</feature>
<evidence type="ECO:0000256" key="2">
    <source>
        <dbReference type="ARBA" id="ARBA00022692"/>
    </source>
</evidence>
<evidence type="ECO:0000256" key="3">
    <source>
        <dbReference type="ARBA" id="ARBA00022989"/>
    </source>
</evidence>
<keyword evidence="3 6" id="KW-1133">Transmembrane helix</keyword>
<evidence type="ECO:0000256" key="4">
    <source>
        <dbReference type="ARBA" id="ARBA00023136"/>
    </source>
</evidence>
<dbReference type="GO" id="GO:0006506">
    <property type="term" value="P:GPI anchor biosynthetic process"/>
    <property type="evidence" value="ECO:0007669"/>
    <property type="project" value="TreeGrafter"/>
</dbReference>
<feature type="transmembrane region" description="Helical" evidence="6">
    <location>
        <begin position="227"/>
        <end position="250"/>
    </location>
</feature>
<organism evidence="8 9">
    <name type="scientific">Tothia fuscella</name>
    <dbReference type="NCBI Taxonomy" id="1048955"/>
    <lineage>
        <taxon>Eukaryota</taxon>
        <taxon>Fungi</taxon>
        <taxon>Dikarya</taxon>
        <taxon>Ascomycota</taxon>
        <taxon>Pezizomycotina</taxon>
        <taxon>Dothideomycetes</taxon>
        <taxon>Pleosporomycetidae</taxon>
        <taxon>Venturiales</taxon>
        <taxon>Cylindrosympodiaceae</taxon>
        <taxon>Tothia</taxon>
    </lineage>
</organism>
<feature type="compositionally biased region" description="Basic residues" evidence="5">
    <location>
        <begin position="94"/>
        <end position="104"/>
    </location>
</feature>
<proteinExistence type="predicted"/>